<name>A0A225VNN7_9STRA</name>
<sequence length="294" mass="33148">MMDWLSKVIDCGFPRTSAALVRRLLIIPHCSSQGHRGHNAMIAQLNKVSQLSKSRVHPDRFLSRCLLCLHVKAGELYPGHRVPHFEVKHATKHYILIFFLFGRTIGSHGSESPKSELVTKLGNKTPLELFTGLPPPSPFAHACLQRDGGDKFVTLPSSNAIERSLAQLRENARRPHCEVSCAREKQTLLSKTKHRGEKVVKFSGEVYVLRSHGDVNRLNWLLVTWVEPYMITEAHPRYFVVKDIISGQGYGIHASRLKCFADFDLEVSEELFDHVAAPGMVMKVKEIKNVGLVR</sequence>
<evidence type="ECO:0000313" key="2">
    <source>
        <dbReference type="Proteomes" id="UP000198211"/>
    </source>
</evidence>
<dbReference type="AlphaFoldDB" id="A0A225VNN7"/>
<dbReference type="Proteomes" id="UP000198211">
    <property type="component" value="Unassembled WGS sequence"/>
</dbReference>
<proteinExistence type="predicted"/>
<organism evidence="1 2">
    <name type="scientific">Phytophthora megakarya</name>
    <dbReference type="NCBI Taxonomy" id="4795"/>
    <lineage>
        <taxon>Eukaryota</taxon>
        <taxon>Sar</taxon>
        <taxon>Stramenopiles</taxon>
        <taxon>Oomycota</taxon>
        <taxon>Peronosporomycetes</taxon>
        <taxon>Peronosporales</taxon>
        <taxon>Peronosporaceae</taxon>
        <taxon>Phytophthora</taxon>
    </lineage>
</organism>
<comment type="caution">
    <text evidence="1">The sequence shown here is derived from an EMBL/GenBank/DDBJ whole genome shotgun (WGS) entry which is preliminary data.</text>
</comment>
<gene>
    <name evidence="1" type="ORF">PHMEG_00021636</name>
</gene>
<protein>
    <submittedName>
        <fullName evidence="1">Uncharacterized protein</fullName>
    </submittedName>
</protein>
<dbReference type="EMBL" id="NBNE01004087">
    <property type="protein sequence ID" value="OWZ06150.1"/>
    <property type="molecule type" value="Genomic_DNA"/>
</dbReference>
<keyword evidence="2" id="KW-1185">Reference proteome</keyword>
<reference evidence="2" key="1">
    <citation type="submission" date="2017-03" db="EMBL/GenBank/DDBJ databases">
        <title>Phytopthora megakarya and P. palmivora, two closely related causual agents of cacao black pod achieved similar genome size and gene model numbers by different mechanisms.</title>
        <authorList>
            <person name="Ali S."/>
            <person name="Shao J."/>
            <person name="Larry D.J."/>
            <person name="Kronmiller B."/>
            <person name="Shen D."/>
            <person name="Strem M.D."/>
            <person name="Melnick R.L."/>
            <person name="Guiltinan M.J."/>
            <person name="Tyler B.M."/>
            <person name="Meinhardt L.W."/>
            <person name="Bailey B.A."/>
        </authorList>
    </citation>
    <scope>NUCLEOTIDE SEQUENCE [LARGE SCALE GENOMIC DNA]</scope>
    <source>
        <strain evidence="2">zdho120</strain>
    </source>
</reference>
<accession>A0A225VNN7</accession>
<evidence type="ECO:0000313" key="1">
    <source>
        <dbReference type="EMBL" id="OWZ06150.1"/>
    </source>
</evidence>